<comment type="caution">
    <text evidence="9">The sequence shown here is derived from an EMBL/GenBank/DDBJ whole genome shotgun (WGS) entry which is preliminary data.</text>
</comment>
<keyword evidence="2" id="KW-0808">Transferase</keyword>
<keyword evidence="10" id="KW-1185">Reference proteome</keyword>
<dbReference type="PROSITE" id="PS52029">
    <property type="entry name" value="LD_TPASE"/>
    <property type="match status" value="1"/>
</dbReference>
<feature type="active site" description="Nucleophile" evidence="6">
    <location>
        <position position="265"/>
    </location>
</feature>
<dbReference type="SUPFAM" id="SSF141523">
    <property type="entry name" value="L,D-transpeptidase catalytic domain-like"/>
    <property type="match status" value="1"/>
</dbReference>
<protein>
    <submittedName>
        <fullName evidence="9">L,D-transpeptidase family protein</fullName>
    </submittedName>
</protein>
<dbReference type="PANTHER" id="PTHR30582">
    <property type="entry name" value="L,D-TRANSPEPTIDASE"/>
    <property type="match status" value="1"/>
</dbReference>
<feature type="chain" id="PRO_5047287968" evidence="7">
    <location>
        <begin position="23"/>
        <end position="296"/>
    </location>
</feature>
<dbReference type="Pfam" id="PF12229">
    <property type="entry name" value="PG_binding_4"/>
    <property type="match status" value="1"/>
</dbReference>
<dbReference type="InterPro" id="IPR050979">
    <property type="entry name" value="LD-transpeptidase"/>
</dbReference>
<evidence type="ECO:0000256" key="2">
    <source>
        <dbReference type="ARBA" id="ARBA00022679"/>
    </source>
</evidence>
<dbReference type="InterPro" id="IPR022029">
    <property type="entry name" value="YoaR-like_PG-bd"/>
</dbReference>
<accession>A0ABR7NB25</accession>
<sequence>MFHLVMAAAVAVVLTAGTVATGGNTLYEQRQQLETEQKKTVNPYELGGTYENMKIIYKFGKSRVVLTAQDVVDWVRYWPDGHWDIDDARIAEYIESLQKHFDTWDRTKVFETTGKKIIHLTGDYGWRLDRDKEVKEISKLLRRNGTTVHPLHFLTEAAVRYNPARDYGDSYVEIDLSRQVLWLYEEGKVTVRTDIVSGLMNTDRQTPGGIFCVKYKQSPAVLRGADYASPVTYWMPFNGGIGLHDATWQPAFGGDLCYTRGSHGCINLPLDKAEKIYEKIEKGFPVICYYSDSEDE</sequence>
<dbReference type="SUPFAM" id="SSF143985">
    <property type="entry name" value="L,D-transpeptidase pre-catalytic domain-like"/>
    <property type="match status" value="1"/>
</dbReference>
<dbReference type="PANTHER" id="PTHR30582:SF33">
    <property type="entry name" value="EXPORTED PROTEIN"/>
    <property type="match status" value="1"/>
</dbReference>
<evidence type="ECO:0000313" key="10">
    <source>
        <dbReference type="Proteomes" id="UP000657421"/>
    </source>
</evidence>
<dbReference type="InterPro" id="IPR005490">
    <property type="entry name" value="LD_TPept_cat_dom"/>
</dbReference>
<evidence type="ECO:0000256" key="5">
    <source>
        <dbReference type="ARBA" id="ARBA00023316"/>
    </source>
</evidence>
<dbReference type="InterPro" id="IPR038063">
    <property type="entry name" value="Transpep_catalytic_dom"/>
</dbReference>
<dbReference type="Pfam" id="PF03734">
    <property type="entry name" value="YkuD"/>
    <property type="match status" value="1"/>
</dbReference>
<dbReference type="Gene3D" id="2.40.440.10">
    <property type="entry name" value="L,D-transpeptidase catalytic domain-like"/>
    <property type="match status" value="1"/>
</dbReference>
<keyword evidence="7" id="KW-0732">Signal</keyword>
<dbReference type="CDD" id="cd16913">
    <property type="entry name" value="YkuD_like"/>
    <property type="match status" value="1"/>
</dbReference>
<feature type="active site" description="Proton donor/acceptor" evidence="6">
    <location>
        <position position="244"/>
    </location>
</feature>
<evidence type="ECO:0000256" key="1">
    <source>
        <dbReference type="ARBA" id="ARBA00004752"/>
    </source>
</evidence>
<name>A0ABR7NB25_9FIRM</name>
<evidence type="ECO:0000256" key="6">
    <source>
        <dbReference type="PROSITE-ProRule" id="PRU01373"/>
    </source>
</evidence>
<evidence type="ECO:0000259" key="8">
    <source>
        <dbReference type="PROSITE" id="PS52029"/>
    </source>
</evidence>
<organism evidence="9 10">
    <name type="scientific">Jingyaoa shaoxingensis</name>
    <dbReference type="NCBI Taxonomy" id="2763671"/>
    <lineage>
        <taxon>Bacteria</taxon>
        <taxon>Bacillati</taxon>
        <taxon>Bacillota</taxon>
        <taxon>Clostridia</taxon>
        <taxon>Lachnospirales</taxon>
        <taxon>Lachnospiraceae</taxon>
        <taxon>Jingyaoa</taxon>
    </lineage>
</organism>
<dbReference type="Proteomes" id="UP000657421">
    <property type="component" value="Unassembled WGS sequence"/>
</dbReference>
<evidence type="ECO:0000256" key="7">
    <source>
        <dbReference type="SAM" id="SignalP"/>
    </source>
</evidence>
<feature type="signal peptide" evidence="7">
    <location>
        <begin position="1"/>
        <end position="22"/>
    </location>
</feature>
<gene>
    <name evidence="9" type="ORF">H8716_11025</name>
</gene>
<dbReference type="Gene3D" id="3.10.20.800">
    <property type="match status" value="1"/>
</dbReference>
<dbReference type="EMBL" id="JACRSZ010000011">
    <property type="protein sequence ID" value="MBC8573607.1"/>
    <property type="molecule type" value="Genomic_DNA"/>
</dbReference>
<proteinExistence type="predicted"/>
<evidence type="ECO:0000313" key="9">
    <source>
        <dbReference type="EMBL" id="MBC8573607.1"/>
    </source>
</evidence>
<feature type="domain" description="L,D-TPase catalytic" evidence="8">
    <location>
        <begin position="170"/>
        <end position="289"/>
    </location>
</feature>
<evidence type="ECO:0000256" key="4">
    <source>
        <dbReference type="ARBA" id="ARBA00022984"/>
    </source>
</evidence>
<comment type="pathway">
    <text evidence="1 6">Cell wall biogenesis; peptidoglycan biosynthesis.</text>
</comment>
<keyword evidence="5 6" id="KW-0961">Cell wall biogenesis/degradation</keyword>
<keyword evidence="4 6" id="KW-0573">Peptidoglycan synthesis</keyword>
<reference evidence="9 10" key="1">
    <citation type="submission" date="2020-08" db="EMBL/GenBank/DDBJ databases">
        <title>Genome public.</title>
        <authorList>
            <person name="Liu C."/>
            <person name="Sun Q."/>
        </authorList>
    </citation>
    <scope>NUCLEOTIDE SEQUENCE [LARGE SCALE GENOMIC DNA]</scope>
    <source>
        <strain evidence="9 10">NSJ-46</strain>
    </source>
</reference>
<dbReference type="InterPro" id="IPR038054">
    <property type="entry name" value="LD_TPept-like_central_sf"/>
</dbReference>
<dbReference type="RefSeq" id="WP_249308897.1">
    <property type="nucleotide sequence ID" value="NZ_JACRSZ010000011.1"/>
</dbReference>
<evidence type="ECO:0000256" key="3">
    <source>
        <dbReference type="ARBA" id="ARBA00022960"/>
    </source>
</evidence>
<keyword evidence="3 6" id="KW-0133">Cell shape</keyword>